<dbReference type="GO" id="GO:0000036">
    <property type="term" value="F:acyl carrier activity"/>
    <property type="evidence" value="ECO:0007669"/>
    <property type="project" value="InterPro"/>
</dbReference>
<feature type="non-terminal residue" evidence="2">
    <location>
        <position position="182"/>
    </location>
</feature>
<feature type="domain" description="Carrier" evidence="1">
    <location>
        <begin position="65"/>
        <end position="148"/>
    </location>
</feature>
<dbReference type="PANTHER" id="PTHR46153:SF2">
    <property type="entry name" value="ACYL CARRIER PROTEIN"/>
    <property type="match status" value="1"/>
</dbReference>
<organism evidence="2 3">
    <name type="scientific">Polarella glacialis</name>
    <name type="common">Dinoflagellate</name>
    <dbReference type="NCBI Taxonomy" id="89957"/>
    <lineage>
        <taxon>Eukaryota</taxon>
        <taxon>Sar</taxon>
        <taxon>Alveolata</taxon>
        <taxon>Dinophyceae</taxon>
        <taxon>Suessiales</taxon>
        <taxon>Suessiaceae</taxon>
        <taxon>Polarella</taxon>
    </lineage>
</organism>
<dbReference type="Gene3D" id="1.10.1200.10">
    <property type="entry name" value="ACP-like"/>
    <property type="match status" value="1"/>
</dbReference>
<proteinExistence type="predicted"/>
<dbReference type="Proteomes" id="UP000626109">
    <property type="component" value="Unassembled WGS sequence"/>
</dbReference>
<evidence type="ECO:0000313" key="3">
    <source>
        <dbReference type="Proteomes" id="UP000626109"/>
    </source>
</evidence>
<evidence type="ECO:0000259" key="1">
    <source>
        <dbReference type="PROSITE" id="PS50075"/>
    </source>
</evidence>
<dbReference type="InterPro" id="IPR044813">
    <property type="entry name" value="ACP_chloroplastic"/>
</dbReference>
<evidence type="ECO:0000313" key="2">
    <source>
        <dbReference type="EMBL" id="CAE8733456.1"/>
    </source>
</evidence>
<dbReference type="EMBL" id="CAJNNW010036339">
    <property type="protein sequence ID" value="CAE8733456.1"/>
    <property type="molecule type" value="Genomic_DNA"/>
</dbReference>
<protein>
    <recommendedName>
        <fullName evidence="1">Carrier domain-containing protein</fullName>
    </recommendedName>
</protein>
<comment type="caution">
    <text evidence="2">The sequence shown here is derived from an EMBL/GenBank/DDBJ whole genome shotgun (WGS) entry which is preliminary data.</text>
</comment>
<accession>A0A813LMC0</accession>
<dbReference type="AlphaFoldDB" id="A0A813LMC0"/>
<dbReference type="Pfam" id="PF00550">
    <property type="entry name" value="PP-binding"/>
    <property type="match status" value="1"/>
</dbReference>
<reference evidence="2" key="1">
    <citation type="submission" date="2021-02" db="EMBL/GenBank/DDBJ databases">
        <authorList>
            <person name="Dougan E. K."/>
            <person name="Rhodes N."/>
            <person name="Thang M."/>
            <person name="Chan C."/>
        </authorList>
    </citation>
    <scope>NUCLEOTIDE SEQUENCE</scope>
</reference>
<dbReference type="InterPro" id="IPR009081">
    <property type="entry name" value="PP-bd_ACP"/>
</dbReference>
<dbReference type="PANTHER" id="PTHR46153">
    <property type="entry name" value="ACYL CARRIER PROTEIN"/>
    <property type="match status" value="1"/>
</dbReference>
<sequence length="182" mass="20335">EQQQHMSMGAMKGQNVRFRALALLFSAAAASCWLPSCCRWVAFAEGLPSSVPSRCFRPVRAVVVARHAARGEEIIDEVMSILKGEMPSYSGEVTADTELAVLEKNSDSLDSLEALMALEDKFNVELEDDEFAKVKTVQELAELIQQTPKGMKLRTVDDETYNAMVRRTHAENRWGELDLLDK</sequence>
<name>A0A813LMC0_POLGL</name>
<gene>
    <name evidence="2" type="ORF">PGLA2088_LOCUS46848</name>
</gene>
<dbReference type="InterPro" id="IPR036736">
    <property type="entry name" value="ACP-like_sf"/>
</dbReference>
<dbReference type="PROSITE" id="PS50075">
    <property type="entry name" value="CARRIER"/>
    <property type="match status" value="1"/>
</dbReference>
<dbReference type="SUPFAM" id="SSF47336">
    <property type="entry name" value="ACP-like"/>
    <property type="match status" value="1"/>
</dbReference>